<feature type="compositionally biased region" description="Low complexity" evidence="1">
    <location>
        <begin position="387"/>
        <end position="401"/>
    </location>
</feature>
<proteinExistence type="predicted"/>
<feature type="region of interest" description="Disordered" evidence="1">
    <location>
        <begin position="60"/>
        <end position="152"/>
    </location>
</feature>
<organism evidence="3 4">
    <name type="scientific">Rhodotorula graminis (strain WP1)</name>
    <dbReference type="NCBI Taxonomy" id="578459"/>
    <lineage>
        <taxon>Eukaryota</taxon>
        <taxon>Fungi</taxon>
        <taxon>Dikarya</taxon>
        <taxon>Basidiomycota</taxon>
        <taxon>Pucciniomycotina</taxon>
        <taxon>Microbotryomycetes</taxon>
        <taxon>Sporidiobolales</taxon>
        <taxon>Sporidiobolaceae</taxon>
        <taxon>Rhodotorula</taxon>
    </lineage>
</organism>
<gene>
    <name evidence="3" type="ORF">RHOBADRAFT_51098</name>
</gene>
<dbReference type="OrthoDB" id="2524808at2759"/>
<feature type="compositionally biased region" description="Polar residues" evidence="1">
    <location>
        <begin position="141"/>
        <end position="152"/>
    </location>
</feature>
<feature type="region of interest" description="Disordered" evidence="1">
    <location>
        <begin position="387"/>
        <end position="483"/>
    </location>
</feature>
<sequence length="637" mass="68665">MAAAAPYDPPPRSRSASRRSSTPSIFDRVREGLVTAEHIADEAGQVAASVGKAARTAQAVEDDLERAYGGDGRRGRASGTRATSTPSARRTYEGETTEGESESEARTGLIPSNVDKQTRPTPKVVPYQPASSTTRQRKKPATSSAGSVAAFSSTVEATQEAVDDLADDLELIASQRHRLTGLAYERHTKFHKRRPLDPPRTRAVELDEAVKLAALVANAKPDLERAYRDVSALQPRLAALVGAPALSSSSSSSSRALKRARKAYDTLTRTFAAVLDFVEDRVKEEVRAREDGQAEQALLGRMKDDHPEWERAKLVAQLQRAKKAAGETTLAKVDHSRDPYTARWLLQQPFTGLDDVLQAIDLAENGITKRDDEKTGSWALGSLLSRTFSPTRTGRSSSSSRKSSRARKRSRDELEVGKTHRYRSEDKPRASAGGDSSDEKDLLSGAPTPTPKGGGDDDDSDDSFDASNLPERVPTDDTSGYVESREELIEDAKAQRRTEHFYTPLVIVYWICIALLYIYYLVARLLGFDSPLGNVDLGSTFGNSAWNDTRDGLVLTSTTAAVVVESTSSSETGPRDLTGVPSATGLSEVLDRASSLEALLSSMSGTATASASASAREGTVTAMATMAHGRAEGEDEE</sequence>
<feature type="compositionally biased region" description="Basic and acidic residues" evidence="1">
    <location>
        <begin position="65"/>
        <end position="74"/>
    </location>
</feature>
<dbReference type="RefSeq" id="XP_018274704.1">
    <property type="nucleotide sequence ID" value="XM_018415652.1"/>
</dbReference>
<dbReference type="GeneID" id="28976100"/>
<evidence type="ECO:0000256" key="2">
    <source>
        <dbReference type="SAM" id="Phobius"/>
    </source>
</evidence>
<feature type="compositionally biased region" description="Low complexity" evidence="1">
    <location>
        <begin position="77"/>
        <end position="89"/>
    </location>
</feature>
<keyword evidence="4" id="KW-1185">Reference proteome</keyword>
<feature type="compositionally biased region" description="Basic and acidic residues" evidence="1">
    <location>
        <begin position="410"/>
        <end position="429"/>
    </location>
</feature>
<accession>A0A194SDV2</accession>
<evidence type="ECO:0000256" key="1">
    <source>
        <dbReference type="SAM" id="MobiDB-lite"/>
    </source>
</evidence>
<protein>
    <submittedName>
        <fullName evidence="3">Uncharacterized protein</fullName>
    </submittedName>
</protein>
<evidence type="ECO:0000313" key="3">
    <source>
        <dbReference type="EMBL" id="KPV78655.1"/>
    </source>
</evidence>
<reference evidence="3 4" key="1">
    <citation type="journal article" date="2015" name="Front. Microbiol.">
        <title>Genome sequence of the plant growth promoting endophytic yeast Rhodotorula graminis WP1.</title>
        <authorList>
            <person name="Firrincieli A."/>
            <person name="Otillar R."/>
            <person name="Salamov A."/>
            <person name="Schmutz J."/>
            <person name="Khan Z."/>
            <person name="Redman R.S."/>
            <person name="Fleck N.D."/>
            <person name="Lindquist E."/>
            <person name="Grigoriev I.V."/>
            <person name="Doty S.L."/>
        </authorList>
    </citation>
    <scope>NUCLEOTIDE SEQUENCE [LARGE SCALE GENOMIC DNA]</scope>
    <source>
        <strain evidence="3 4">WP1</strain>
    </source>
</reference>
<keyword evidence="2" id="KW-1133">Transmembrane helix</keyword>
<feature type="region of interest" description="Disordered" evidence="1">
    <location>
        <begin position="1"/>
        <end position="25"/>
    </location>
</feature>
<name>A0A194SDV2_RHOGW</name>
<dbReference type="AlphaFoldDB" id="A0A194SDV2"/>
<dbReference type="Proteomes" id="UP000053890">
    <property type="component" value="Unassembled WGS sequence"/>
</dbReference>
<evidence type="ECO:0000313" key="4">
    <source>
        <dbReference type="Proteomes" id="UP000053890"/>
    </source>
</evidence>
<feature type="transmembrane region" description="Helical" evidence="2">
    <location>
        <begin position="501"/>
        <end position="522"/>
    </location>
</feature>
<keyword evidence="2" id="KW-0472">Membrane</keyword>
<dbReference type="OMA" id="GNSAWND"/>
<keyword evidence="2" id="KW-0812">Transmembrane</keyword>
<dbReference type="EMBL" id="KQ474073">
    <property type="protein sequence ID" value="KPV78655.1"/>
    <property type="molecule type" value="Genomic_DNA"/>
</dbReference>